<dbReference type="OMA" id="LMMDDSP"/>
<accession>A0A1V6PLK8</accession>
<name>A0A1V6PLK8_PENDC</name>
<comment type="caution">
    <text evidence="2">The sequence shown here is derived from an EMBL/GenBank/DDBJ whole genome shotgun (WGS) entry which is preliminary data.</text>
</comment>
<feature type="compositionally biased region" description="Polar residues" evidence="1">
    <location>
        <begin position="58"/>
        <end position="71"/>
    </location>
</feature>
<feature type="region of interest" description="Disordered" evidence="1">
    <location>
        <begin position="1"/>
        <end position="44"/>
    </location>
</feature>
<feature type="compositionally biased region" description="Acidic residues" evidence="1">
    <location>
        <begin position="157"/>
        <end position="169"/>
    </location>
</feature>
<dbReference type="STRING" id="69771.A0A1V6PLK8"/>
<evidence type="ECO:0000313" key="2">
    <source>
        <dbReference type="EMBL" id="OQD77861.1"/>
    </source>
</evidence>
<dbReference type="OrthoDB" id="5336357at2759"/>
<organism evidence="2 3">
    <name type="scientific">Penicillium decumbens</name>
    <dbReference type="NCBI Taxonomy" id="69771"/>
    <lineage>
        <taxon>Eukaryota</taxon>
        <taxon>Fungi</taxon>
        <taxon>Dikarya</taxon>
        <taxon>Ascomycota</taxon>
        <taxon>Pezizomycotina</taxon>
        <taxon>Eurotiomycetes</taxon>
        <taxon>Eurotiomycetidae</taxon>
        <taxon>Eurotiales</taxon>
        <taxon>Aspergillaceae</taxon>
        <taxon>Penicillium</taxon>
    </lineage>
</organism>
<feature type="compositionally biased region" description="Low complexity" evidence="1">
    <location>
        <begin position="8"/>
        <end position="24"/>
    </location>
</feature>
<dbReference type="Proteomes" id="UP000191522">
    <property type="component" value="Unassembled WGS sequence"/>
</dbReference>
<gene>
    <name evidence="2" type="ORF">PENDEC_c002G05853</name>
</gene>
<keyword evidence="3" id="KW-1185">Reference proteome</keyword>
<feature type="compositionally biased region" description="Polar residues" evidence="1">
    <location>
        <begin position="137"/>
        <end position="150"/>
    </location>
</feature>
<evidence type="ECO:0000313" key="3">
    <source>
        <dbReference type="Proteomes" id="UP000191522"/>
    </source>
</evidence>
<reference evidence="3" key="1">
    <citation type="journal article" date="2017" name="Nat. Microbiol.">
        <title>Global analysis of biosynthetic gene clusters reveals vast potential of secondary metabolite production in Penicillium species.</title>
        <authorList>
            <person name="Nielsen J.C."/>
            <person name="Grijseels S."/>
            <person name="Prigent S."/>
            <person name="Ji B."/>
            <person name="Dainat J."/>
            <person name="Nielsen K.F."/>
            <person name="Frisvad J.C."/>
            <person name="Workman M."/>
            <person name="Nielsen J."/>
        </authorList>
    </citation>
    <scope>NUCLEOTIDE SEQUENCE [LARGE SCALE GENOMIC DNA]</scope>
    <source>
        <strain evidence="3">IBT 11843</strain>
    </source>
</reference>
<evidence type="ECO:0000256" key="1">
    <source>
        <dbReference type="SAM" id="MobiDB-lite"/>
    </source>
</evidence>
<proteinExistence type="predicted"/>
<feature type="compositionally biased region" description="Polar residues" evidence="1">
    <location>
        <begin position="82"/>
        <end position="96"/>
    </location>
</feature>
<feature type="region of interest" description="Disordered" evidence="1">
    <location>
        <begin position="57"/>
        <end position="186"/>
    </location>
</feature>
<sequence>MSLKRKASFPAMSSAPSSSEWSMADNSHHLHSRTRKRFRDGRPSDEVVYQKTLRWIFSAQQQQRQNDTPTGASDEAMDLEPTLSSPETTDPRQQTLLRFFQPRPQAASPFRPSREALAPRANETAIDRDDMLRRQAFMNTAGSSSGSETISPGIDQTDMDMDIDVDSDQSSEGSNSASTIDVVGWT</sequence>
<dbReference type="AlphaFoldDB" id="A0A1V6PLK8"/>
<feature type="compositionally biased region" description="Basic residues" evidence="1">
    <location>
        <begin position="29"/>
        <end position="39"/>
    </location>
</feature>
<protein>
    <submittedName>
        <fullName evidence="2">Uncharacterized protein</fullName>
    </submittedName>
</protein>
<dbReference type="EMBL" id="MDYL01000002">
    <property type="protein sequence ID" value="OQD77861.1"/>
    <property type="molecule type" value="Genomic_DNA"/>
</dbReference>